<dbReference type="PANTHER" id="PTHR15463:SF2">
    <property type="entry name" value="SYNERGIN GAMMA"/>
    <property type="match status" value="1"/>
</dbReference>
<dbReference type="PROSITE" id="PS50031">
    <property type="entry name" value="EH"/>
    <property type="match status" value="1"/>
</dbReference>
<name>A0ABN7T9X7_OIKDI</name>
<dbReference type="CDD" id="cd00052">
    <property type="entry name" value="EH"/>
    <property type="match status" value="1"/>
</dbReference>
<proteinExistence type="predicted"/>
<feature type="compositionally biased region" description="Low complexity" evidence="1">
    <location>
        <begin position="120"/>
        <end position="139"/>
    </location>
</feature>
<organism evidence="3 4">
    <name type="scientific">Oikopleura dioica</name>
    <name type="common">Tunicate</name>
    <dbReference type="NCBI Taxonomy" id="34765"/>
    <lineage>
        <taxon>Eukaryota</taxon>
        <taxon>Metazoa</taxon>
        <taxon>Chordata</taxon>
        <taxon>Tunicata</taxon>
        <taxon>Appendicularia</taxon>
        <taxon>Copelata</taxon>
        <taxon>Oikopleuridae</taxon>
        <taxon>Oikopleura</taxon>
    </lineage>
</organism>
<dbReference type="InterPro" id="IPR011992">
    <property type="entry name" value="EF-hand-dom_pair"/>
</dbReference>
<accession>A0ABN7T9X7</accession>
<feature type="compositionally biased region" description="Acidic residues" evidence="1">
    <location>
        <begin position="409"/>
        <end position="419"/>
    </location>
</feature>
<feature type="region of interest" description="Disordered" evidence="1">
    <location>
        <begin position="117"/>
        <end position="139"/>
    </location>
</feature>
<feature type="compositionally biased region" description="Acidic residues" evidence="1">
    <location>
        <begin position="293"/>
        <end position="305"/>
    </location>
</feature>
<keyword evidence="4" id="KW-1185">Reference proteome</keyword>
<dbReference type="InterPro" id="IPR059024">
    <property type="entry name" value="SYNRG_C"/>
</dbReference>
<feature type="region of interest" description="Disordered" evidence="1">
    <location>
        <begin position="391"/>
        <end position="479"/>
    </location>
</feature>
<dbReference type="Gene3D" id="1.10.238.10">
    <property type="entry name" value="EF-hand"/>
    <property type="match status" value="1"/>
</dbReference>
<dbReference type="EMBL" id="OU015567">
    <property type="protein sequence ID" value="CAG5114294.1"/>
    <property type="molecule type" value="Genomic_DNA"/>
</dbReference>
<dbReference type="SUPFAM" id="SSF47473">
    <property type="entry name" value="EF-hand"/>
    <property type="match status" value="1"/>
</dbReference>
<reference evidence="3 4" key="1">
    <citation type="submission" date="2021-04" db="EMBL/GenBank/DDBJ databases">
        <authorList>
            <person name="Bliznina A."/>
        </authorList>
    </citation>
    <scope>NUCLEOTIDE SEQUENCE [LARGE SCALE GENOMIC DNA]</scope>
</reference>
<dbReference type="PANTHER" id="PTHR15463">
    <property type="entry name" value="AP1 GAMMA SUBUNIT BINDING PROTEIN 1"/>
    <property type="match status" value="1"/>
</dbReference>
<dbReference type="Pfam" id="PF25999">
    <property type="entry name" value="SYNRG_C"/>
    <property type="match status" value="1"/>
</dbReference>
<gene>
    <name evidence="3" type="ORF">OKIOD_LOCUS17121</name>
</gene>
<feature type="compositionally biased region" description="Polar residues" evidence="1">
    <location>
        <begin position="189"/>
        <end position="210"/>
    </location>
</feature>
<dbReference type="Pfam" id="PF12763">
    <property type="entry name" value="EH"/>
    <property type="match status" value="1"/>
</dbReference>
<dbReference type="InterPro" id="IPR000261">
    <property type="entry name" value="EH_dom"/>
</dbReference>
<dbReference type="Proteomes" id="UP001158576">
    <property type="component" value="Chromosome 2"/>
</dbReference>
<evidence type="ECO:0000313" key="3">
    <source>
        <dbReference type="EMBL" id="CAG5114294.1"/>
    </source>
</evidence>
<protein>
    <submittedName>
        <fullName evidence="3">Oidioi.mRNA.OKI2018_I69.chr2.g8356.t1.cds</fullName>
    </submittedName>
</protein>
<evidence type="ECO:0000313" key="4">
    <source>
        <dbReference type="Proteomes" id="UP001158576"/>
    </source>
</evidence>
<feature type="region of interest" description="Disordered" evidence="1">
    <location>
        <begin position="281"/>
        <end position="312"/>
    </location>
</feature>
<evidence type="ECO:0000256" key="1">
    <source>
        <dbReference type="SAM" id="MobiDB-lite"/>
    </source>
</evidence>
<dbReference type="InterPro" id="IPR039656">
    <property type="entry name" value="SYNRG"/>
</dbReference>
<feature type="region of interest" description="Disordered" evidence="1">
    <location>
        <begin position="161"/>
        <end position="214"/>
    </location>
</feature>
<dbReference type="SMART" id="SM00027">
    <property type="entry name" value="EH"/>
    <property type="match status" value="1"/>
</dbReference>
<feature type="domain" description="EH" evidence="2">
    <location>
        <begin position="66"/>
        <end position="145"/>
    </location>
</feature>
<evidence type="ECO:0000259" key="2">
    <source>
        <dbReference type="PROSITE" id="PS50031"/>
    </source>
</evidence>
<sequence>MELNKKFQESLDLKRNAGAARFRKIENVQQILWIQNNQIPPFYVEVLQYVSCTLSGQGIDTNLLFPLLVHSRLPQEVLGQIWSVCNQTFPGQLTFQEFFAAMALVAIRQQNNSAQINLSQRPEPQVQQPQPQQQPQEQIQANFEDDDDDDEFGDFTEATGELQSQPAAPAITPSHIAPTIDSFHKEPSHQNQIPTEKSDQNQQENTTEHSVTPIPVIPVSEVDFSMASIPTAPMPSGFVENHQQEAEMNAPANNGDIYAALRDISGPSVSEELPKLELPVLEQPHPVNAEKNDNEEEDDDDFGDFEEAKNEEPTIPEPVFKNLKFQKCSLSIFENSNRFPKKSPPHLSQSTTLSSDFDLLAGLDFGTPSEPVLPIEAPTTEDRLAQVLSLDLPDLQETQNRSIDQKGEEVEDVENEELEISSPDNENMPSWDIITNDESEESKSRSNSEIPPVSVEESEQLPKPIEETAEASEVVETPEKEVKIPKRRSLLSKAEPVWKNLLKECLRVIRITHDVFKGAEADILTEVLLAKEGQDYLANVCSIYLASYRYLTALRNFGFSITPEMKEIDGMWESLADLVQNHSKTLELPLAKVRPITRDCKICLHKSKEDYHFICRCMYQEVIKEDLPDFRLTS</sequence>